<dbReference type="EMBL" id="BMEO01000009">
    <property type="protein sequence ID" value="GGF98705.1"/>
    <property type="molecule type" value="Genomic_DNA"/>
</dbReference>
<dbReference type="AlphaFoldDB" id="A0A917CV81"/>
<dbReference type="RefSeq" id="WP_188365595.1">
    <property type="nucleotide sequence ID" value="NZ_BAABJF010000010.1"/>
</dbReference>
<dbReference type="InterPro" id="IPR006665">
    <property type="entry name" value="OmpA-like"/>
</dbReference>
<dbReference type="PRINTS" id="PR01023">
    <property type="entry name" value="NAFLGMOTY"/>
</dbReference>
<keyword evidence="2 4" id="KW-0472">Membrane</keyword>
<dbReference type="InterPro" id="IPR036737">
    <property type="entry name" value="OmpA-like_sf"/>
</dbReference>
<dbReference type="PRINTS" id="PR01021">
    <property type="entry name" value="OMPADOMAIN"/>
</dbReference>
<evidence type="ECO:0000256" key="2">
    <source>
        <dbReference type="ARBA" id="ARBA00023136"/>
    </source>
</evidence>
<feature type="chain" id="PRO_5038116915" description="OmpA-like domain-containing protein" evidence="6">
    <location>
        <begin position="22"/>
        <end position="363"/>
    </location>
</feature>
<organism evidence="8 9">
    <name type="scientific">Marinicella pacifica</name>
    <dbReference type="NCBI Taxonomy" id="1171543"/>
    <lineage>
        <taxon>Bacteria</taxon>
        <taxon>Pseudomonadati</taxon>
        <taxon>Pseudomonadota</taxon>
        <taxon>Gammaproteobacteria</taxon>
        <taxon>Lysobacterales</taxon>
        <taxon>Marinicellaceae</taxon>
        <taxon>Marinicella</taxon>
    </lineage>
</organism>
<keyword evidence="5" id="KW-0175">Coiled coil</keyword>
<dbReference type="PROSITE" id="PS51257">
    <property type="entry name" value="PROKAR_LIPOPROTEIN"/>
    <property type="match status" value="1"/>
</dbReference>
<keyword evidence="6" id="KW-0732">Signal</keyword>
<reference evidence="8" key="1">
    <citation type="journal article" date="2014" name="Int. J. Syst. Evol. Microbiol.">
        <title>Complete genome sequence of Corynebacterium casei LMG S-19264T (=DSM 44701T), isolated from a smear-ripened cheese.</title>
        <authorList>
            <consortium name="US DOE Joint Genome Institute (JGI-PGF)"/>
            <person name="Walter F."/>
            <person name="Albersmeier A."/>
            <person name="Kalinowski J."/>
            <person name="Ruckert C."/>
        </authorList>
    </citation>
    <scope>NUCLEOTIDE SEQUENCE</scope>
    <source>
        <strain evidence="8">CGMCC 1.12181</strain>
    </source>
</reference>
<reference evidence="8" key="2">
    <citation type="submission" date="2020-09" db="EMBL/GenBank/DDBJ databases">
        <authorList>
            <person name="Sun Q."/>
            <person name="Zhou Y."/>
        </authorList>
    </citation>
    <scope>NUCLEOTIDE SEQUENCE</scope>
    <source>
        <strain evidence="8">CGMCC 1.12181</strain>
    </source>
</reference>
<evidence type="ECO:0000313" key="8">
    <source>
        <dbReference type="EMBL" id="GGF98705.1"/>
    </source>
</evidence>
<evidence type="ECO:0000259" key="7">
    <source>
        <dbReference type="PROSITE" id="PS51123"/>
    </source>
</evidence>
<feature type="domain" description="OmpA-like" evidence="7">
    <location>
        <begin position="239"/>
        <end position="356"/>
    </location>
</feature>
<name>A0A917CV81_9GAMM</name>
<sequence length="363" mass="40396">MKQTVKYMMKISLLLSFVALLASCASTPEPDPRVEALQNRMSDLLANPELASRGGEELKRAQNALKTVENRPKKMDDQAYEYAIYATDRLIELAKYSAQERYYNDERKALADEQSRLVLESRTLEAEMAENRAERAKQSAMMAEQQRAQAMAQAQEAQQMRDAAMQAKAEADAARAEAERLKKQAQVAAESAMTEAEKAKARAEAEAARAEAAQAEAAAAKAAMNSLQNQLSELQAKQTERGLVITLGDVLFEFNKSDLKPGSVRNLEPLVKALKDNPNQQVIVEGHTDNVGSKEYNLKLSEQRAESVKDYLTNNGIESDRIETEGLAFEFPVATNDTAEGRQRNRRVEIILPDVEPEDIEEE</sequence>
<evidence type="ECO:0000256" key="5">
    <source>
        <dbReference type="SAM" id="Coils"/>
    </source>
</evidence>
<keyword evidence="9" id="KW-1185">Reference proteome</keyword>
<dbReference type="InterPro" id="IPR050330">
    <property type="entry name" value="Bact_OuterMem_StrucFunc"/>
</dbReference>
<evidence type="ECO:0000313" key="9">
    <source>
        <dbReference type="Proteomes" id="UP000605253"/>
    </source>
</evidence>
<evidence type="ECO:0000256" key="6">
    <source>
        <dbReference type="SAM" id="SignalP"/>
    </source>
</evidence>
<dbReference type="SUPFAM" id="SSF103088">
    <property type="entry name" value="OmpA-like"/>
    <property type="match status" value="1"/>
</dbReference>
<proteinExistence type="predicted"/>
<dbReference type="Proteomes" id="UP000605253">
    <property type="component" value="Unassembled WGS sequence"/>
</dbReference>
<protein>
    <recommendedName>
        <fullName evidence="7">OmpA-like domain-containing protein</fullName>
    </recommendedName>
</protein>
<gene>
    <name evidence="8" type="ORF">GCM10011365_19950</name>
</gene>
<dbReference type="PROSITE" id="PS51123">
    <property type="entry name" value="OMPA_2"/>
    <property type="match status" value="1"/>
</dbReference>
<dbReference type="PANTHER" id="PTHR30329:SF21">
    <property type="entry name" value="LIPOPROTEIN YIAD-RELATED"/>
    <property type="match status" value="1"/>
</dbReference>
<evidence type="ECO:0000256" key="4">
    <source>
        <dbReference type="PROSITE-ProRule" id="PRU00473"/>
    </source>
</evidence>
<comment type="subcellular location">
    <subcellularLocation>
        <location evidence="1">Cell outer membrane</location>
    </subcellularLocation>
</comment>
<dbReference type="PANTHER" id="PTHR30329">
    <property type="entry name" value="STATOR ELEMENT OF FLAGELLAR MOTOR COMPLEX"/>
    <property type="match status" value="1"/>
</dbReference>
<dbReference type="GO" id="GO:0009279">
    <property type="term" value="C:cell outer membrane"/>
    <property type="evidence" value="ECO:0007669"/>
    <property type="project" value="UniProtKB-SubCell"/>
</dbReference>
<dbReference type="CDD" id="cd07185">
    <property type="entry name" value="OmpA_C-like"/>
    <property type="match status" value="1"/>
</dbReference>
<keyword evidence="3" id="KW-0998">Cell outer membrane</keyword>
<dbReference type="Pfam" id="PF00691">
    <property type="entry name" value="OmpA"/>
    <property type="match status" value="1"/>
</dbReference>
<comment type="caution">
    <text evidence="8">The sequence shown here is derived from an EMBL/GenBank/DDBJ whole genome shotgun (WGS) entry which is preliminary data.</text>
</comment>
<evidence type="ECO:0000256" key="3">
    <source>
        <dbReference type="ARBA" id="ARBA00023237"/>
    </source>
</evidence>
<feature type="coiled-coil region" evidence="5">
    <location>
        <begin position="119"/>
        <end position="240"/>
    </location>
</feature>
<dbReference type="InterPro" id="IPR006664">
    <property type="entry name" value="OMP_bac"/>
</dbReference>
<feature type="signal peptide" evidence="6">
    <location>
        <begin position="1"/>
        <end position="21"/>
    </location>
</feature>
<dbReference type="Gene3D" id="3.30.1330.60">
    <property type="entry name" value="OmpA-like domain"/>
    <property type="match status" value="1"/>
</dbReference>
<evidence type="ECO:0000256" key="1">
    <source>
        <dbReference type="ARBA" id="ARBA00004442"/>
    </source>
</evidence>
<accession>A0A917CV81</accession>